<evidence type="ECO:0000313" key="2">
    <source>
        <dbReference type="Proteomes" id="UP000827544"/>
    </source>
</evidence>
<evidence type="ECO:0000313" key="1">
    <source>
        <dbReference type="EMBL" id="UGO51092.1"/>
    </source>
</evidence>
<accession>A0AAE9CEM3</accession>
<reference evidence="1" key="1">
    <citation type="submission" date="2021-10" db="EMBL/GenBank/DDBJ databases">
        <authorList>
            <person name="Lavering E.D."/>
            <person name="James R."/>
            <person name="Fairholm J.D."/>
            <person name="Ogilvie B.H."/>
            <person name="Thurgood T.L."/>
            <person name="Robison R.A."/>
            <person name="Grose J.H."/>
        </authorList>
    </citation>
    <scope>NUCLEOTIDE SEQUENCE</scope>
</reference>
<name>A0AAE9CEM3_9CAUD</name>
<dbReference type="Proteomes" id="UP000827544">
    <property type="component" value="Segment"/>
</dbReference>
<sequence>MECLYMKVRITNQSFIYENDVLTTVIVKYDITNTKAYISGDYRFTLQEYIQNVLPEQQVALIVRKLSEDFTSELNKINGVQ</sequence>
<organism evidence="1 2">
    <name type="scientific">Bacillus phage vB_BanS_Nate</name>
    <dbReference type="NCBI Taxonomy" id="2894788"/>
    <lineage>
        <taxon>Viruses</taxon>
        <taxon>Duplodnaviria</taxon>
        <taxon>Heunggongvirae</taxon>
        <taxon>Uroviricota</taxon>
        <taxon>Caudoviricetes</taxon>
        <taxon>Joanripponvirinae</taxon>
        <taxon>Natevirus</taxon>
        <taxon>Natevirus nate</taxon>
    </lineage>
</organism>
<keyword evidence="2" id="KW-1185">Reference proteome</keyword>
<dbReference type="EMBL" id="OK499992">
    <property type="protein sequence ID" value="UGO51092.1"/>
    <property type="molecule type" value="Genomic_DNA"/>
</dbReference>
<gene>
    <name evidence="1" type="ORF">NATE_258</name>
</gene>
<proteinExistence type="predicted"/>
<protein>
    <submittedName>
        <fullName evidence="1">Uncharacterized protein</fullName>
    </submittedName>
</protein>